<feature type="transmembrane region" description="Helical" evidence="1">
    <location>
        <begin position="48"/>
        <end position="75"/>
    </location>
</feature>
<reference evidence="3" key="1">
    <citation type="journal article" date="2014" name="PLoS ONE">
        <title>Transcriptome-Based Identification of ABC Transporters in the Western Tarnished Plant Bug Lygus hesperus.</title>
        <authorList>
            <person name="Hull J.J."/>
            <person name="Chaney K."/>
            <person name="Geib S.M."/>
            <person name="Fabrick J.A."/>
            <person name="Brent C.S."/>
            <person name="Walsh D."/>
            <person name="Lavine L.C."/>
        </authorList>
    </citation>
    <scope>NUCLEOTIDE SEQUENCE</scope>
</reference>
<protein>
    <submittedName>
        <fullName evidence="3">Cadherin-20</fullName>
    </submittedName>
</protein>
<dbReference type="EMBL" id="GBHO01020425">
    <property type="protein sequence ID" value="JAG23179.1"/>
    <property type="molecule type" value="Transcribed_RNA"/>
</dbReference>
<keyword evidence="1" id="KW-0812">Transmembrane</keyword>
<keyword evidence="1" id="KW-0472">Membrane</keyword>
<proteinExistence type="predicted"/>
<dbReference type="EMBL" id="GBHO01020426">
    <property type="protein sequence ID" value="JAG23178.1"/>
    <property type="molecule type" value="Transcribed_RNA"/>
</dbReference>
<evidence type="ECO:0000256" key="1">
    <source>
        <dbReference type="SAM" id="Phobius"/>
    </source>
</evidence>
<keyword evidence="1" id="KW-1133">Transmembrane helix</keyword>
<sequence length="108" mass="12025">MGFVIDRSLQRYSNTTTAAGASRHTAMRVAQHMCCRHRRAIDNRVMNTIIIVVVIVAVSEINHTIVIVAATIAIVDANTFTKEYPTFYKSVLLIFSCANFIPIIAREA</sequence>
<name>A0A0A9XTH4_LYGHE</name>
<dbReference type="AlphaFoldDB" id="A0A0A9XTH4"/>
<feature type="transmembrane region" description="Helical" evidence="1">
    <location>
        <begin position="87"/>
        <end position="105"/>
    </location>
</feature>
<accession>A0A0A9XTH4</accession>
<evidence type="ECO:0000313" key="3">
    <source>
        <dbReference type="EMBL" id="JAG23179.1"/>
    </source>
</evidence>
<reference evidence="3" key="2">
    <citation type="submission" date="2014-07" db="EMBL/GenBank/DDBJ databases">
        <authorList>
            <person name="Hull J."/>
        </authorList>
    </citation>
    <scope>NUCLEOTIDE SEQUENCE</scope>
</reference>
<gene>
    <name evidence="3" type="primary">Cdh20_0</name>
    <name evidence="2" type="synonym">Cdh20_1</name>
    <name evidence="2" type="ORF">CM83_47786</name>
    <name evidence="3" type="ORF">CM83_47788</name>
</gene>
<evidence type="ECO:0000313" key="2">
    <source>
        <dbReference type="EMBL" id="JAG23178.1"/>
    </source>
</evidence>
<organism evidence="3">
    <name type="scientific">Lygus hesperus</name>
    <name type="common">Western plant bug</name>
    <dbReference type="NCBI Taxonomy" id="30085"/>
    <lineage>
        <taxon>Eukaryota</taxon>
        <taxon>Metazoa</taxon>
        <taxon>Ecdysozoa</taxon>
        <taxon>Arthropoda</taxon>
        <taxon>Hexapoda</taxon>
        <taxon>Insecta</taxon>
        <taxon>Pterygota</taxon>
        <taxon>Neoptera</taxon>
        <taxon>Paraneoptera</taxon>
        <taxon>Hemiptera</taxon>
        <taxon>Heteroptera</taxon>
        <taxon>Panheteroptera</taxon>
        <taxon>Cimicomorpha</taxon>
        <taxon>Miridae</taxon>
        <taxon>Mirini</taxon>
        <taxon>Lygus</taxon>
    </lineage>
</organism>